<keyword evidence="6" id="KW-0489">Methyltransferase</keyword>
<dbReference type="Gene3D" id="1.20.120.1630">
    <property type="match status" value="1"/>
</dbReference>
<evidence type="ECO:0000256" key="3">
    <source>
        <dbReference type="ARBA" id="ARBA00022989"/>
    </source>
</evidence>
<feature type="transmembrane region" description="Helical" evidence="5">
    <location>
        <begin position="178"/>
        <end position="199"/>
    </location>
</feature>
<organism evidence="6">
    <name type="scientific">Telmatobacter sp. DSM 110680</name>
    <dbReference type="NCBI Taxonomy" id="3036704"/>
    <lineage>
        <taxon>Bacteria</taxon>
        <taxon>Pseudomonadati</taxon>
        <taxon>Acidobacteriota</taxon>
        <taxon>Terriglobia</taxon>
        <taxon>Terriglobales</taxon>
        <taxon>Acidobacteriaceae</taxon>
        <taxon>Telmatobacter</taxon>
    </lineage>
</organism>
<dbReference type="RefSeq" id="WP_348263630.1">
    <property type="nucleotide sequence ID" value="NZ_CP121196.1"/>
</dbReference>
<keyword evidence="4 5" id="KW-0472">Membrane</keyword>
<keyword evidence="2 5" id="KW-0812">Transmembrane</keyword>
<evidence type="ECO:0000313" key="6">
    <source>
        <dbReference type="EMBL" id="XBH18405.1"/>
    </source>
</evidence>
<sequence length="236" mass="25756">MLINAAIIILGFWAPWIEPWHIGRRISLLEWLALELSRTGIASFSTGTTALLILASLIAAKAVLFRVWGAAYLGPTTVNSGSMVAGEVMADGPYRYMRNPLYIGLLCMVIALAFLMPVTGAAFALILITAFSIRLTLGEEAFLTAKIGEPYAAYLHAVPRFIPRFRGAPVPAGTKPQWLRAFVAELTPIGVLVAIIVYARNYDPQLTGRIILIFFGASLVVRAFLPRVNVNPEPMK</sequence>
<comment type="subcellular location">
    <subcellularLocation>
        <location evidence="1">Endomembrane system</location>
        <topology evidence="1">Multi-pass membrane protein</topology>
    </subcellularLocation>
</comment>
<dbReference type="GO" id="GO:0012505">
    <property type="term" value="C:endomembrane system"/>
    <property type="evidence" value="ECO:0007669"/>
    <property type="project" value="UniProtKB-SubCell"/>
</dbReference>
<feature type="transmembrane region" description="Helical" evidence="5">
    <location>
        <begin position="101"/>
        <end position="133"/>
    </location>
</feature>
<name>A0AAU7DM63_9BACT</name>
<keyword evidence="6" id="KW-0808">Transferase</keyword>
<protein>
    <submittedName>
        <fullName evidence="6">Methyltransferase</fullName>
    </submittedName>
</protein>
<dbReference type="Pfam" id="PF04191">
    <property type="entry name" value="PEMT"/>
    <property type="match status" value="1"/>
</dbReference>
<dbReference type="AlphaFoldDB" id="A0AAU7DM63"/>
<feature type="transmembrane region" description="Helical" evidence="5">
    <location>
        <begin position="206"/>
        <end position="225"/>
    </location>
</feature>
<evidence type="ECO:0000256" key="1">
    <source>
        <dbReference type="ARBA" id="ARBA00004127"/>
    </source>
</evidence>
<keyword evidence="3 5" id="KW-1133">Transmembrane helix</keyword>
<dbReference type="InterPro" id="IPR007318">
    <property type="entry name" value="Phopholipid_MeTrfase"/>
</dbReference>
<evidence type="ECO:0000256" key="4">
    <source>
        <dbReference type="ARBA" id="ARBA00023136"/>
    </source>
</evidence>
<dbReference type="GO" id="GO:0032259">
    <property type="term" value="P:methylation"/>
    <property type="evidence" value="ECO:0007669"/>
    <property type="project" value="UniProtKB-KW"/>
</dbReference>
<reference evidence="6" key="1">
    <citation type="submission" date="2023-03" db="EMBL/GenBank/DDBJ databases">
        <title>Edaphobacter sp.</title>
        <authorList>
            <person name="Huber K.J."/>
            <person name="Papendorf J."/>
            <person name="Pilke C."/>
            <person name="Bunk B."/>
            <person name="Sproeer C."/>
            <person name="Pester M."/>
        </authorList>
    </citation>
    <scope>NUCLEOTIDE SEQUENCE</scope>
    <source>
        <strain evidence="6">DSM 110680</strain>
    </source>
</reference>
<evidence type="ECO:0000256" key="5">
    <source>
        <dbReference type="SAM" id="Phobius"/>
    </source>
</evidence>
<gene>
    <name evidence="6" type="ORF">P8935_03500</name>
</gene>
<feature type="transmembrane region" description="Helical" evidence="5">
    <location>
        <begin position="41"/>
        <end position="64"/>
    </location>
</feature>
<dbReference type="GO" id="GO:0008168">
    <property type="term" value="F:methyltransferase activity"/>
    <property type="evidence" value="ECO:0007669"/>
    <property type="project" value="UniProtKB-KW"/>
</dbReference>
<proteinExistence type="predicted"/>
<dbReference type="EMBL" id="CP121196">
    <property type="protein sequence ID" value="XBH18405.1"/>
    <property type="molecule type" value="Genomic_DNA"/>
</dbReference>
<accession>A0AAU7DM63</accession>
<evidence type="ECO:0000256" key="2">
    <source>
        <dbReference type="ARBA" id="ARBA00022692"/>
    </source>
</evidence>